<dbReference type="GO" id="GO:0046872">
    <property type="term" value="F:metal ion binding"/>
    <property type="evidence" value="ECO:0007669"/>
    <property type="project" value="UniProtKB-KW"/>
</dbReference>
<gene>
    <name evidence="10" type="ORF">DHEL01_v209647</name>
</gene>
<keyword evidence="3" id="KW-0349">Heme</keyword>
<dbReference type="AlphaFoldDB" id="A0A2P5HNY4"/>
<keyword evidence="6" id="KW-0408">Iron</keyword>
<dbReference type="InterPro" id="IPR036851">
    <property type="entry name" value="Chloroperoxidase-like_sf"/>
</dbReference>
<accession>A0A2P5HNY4</accession>
<keyword evidence="8" id="KW-0732">Signal</keyword>
<dbReference type="PROSITE" id="PS51405">
    <property type="entry name" value="HEME_HALOPEROXIDASE"/>
    <property type="match status" value="1"/>
</dbReference>
<dbReference type="PANTHER" id="PTHR33577:SF16">
    <property type="entry name" value="HEME HALOPEROXIDASE FAMILY PROFILE DOMAIN-CONTAINING PROTEIN"/>
    <property type="match status" value="1"/>
</dbReference>
<feature type="signal peptide" evidence="8">
    <location>
        <begin position="1"/>
        <end position="24"/>
    </location>
</feature>
<comment type="cofactor">
    <cofactor evidence="1">
        <name>heme b</name>
        <dbReference type="ChEBI" id="CHEBI:60344"/>
    </cofactor>
</comment>
<evidence type="ECO:0000256" key="3">
    <source>
        <dbReference type="ARBA" id="ARBA00022617"/>
    </source>
</evidence>
<dbReference type="GO" id="GO:0004601">
    <property type="term" value="F:peroxidase activity"/>
    <property type="evidence" value="ECO:0007669"/>
    <property type="project" value="UniProtKB-KW"/>
</dbReference>
<comment type="caution">
    <text evidence="10">The sequence shown here is derived from an EMBL/GenBank/DDBJ whole genome shotgun (WGS) entry which is preliminary data.</text>
</comment>
<dbReference type="Pfam" id="PF01328">
    <property type="entry name" value="Peroxidase_2"/>
    <property type="match status" value="1"/>
</dbReference>
<evidence type="ECO:0000256" key="7">
    <source>
        <dbReference type="ARBA" id="ARBA00025795"/>
    </source>
</evidence>
<evidence type="ECO:0000259" key="9">
    <source>
        <dbReference type="PROSITE" id="PS51405"/>
    </source>
</evidence>
<proteinExistence type="inferred from homology"/>
<reference evidence="10" key="1">
    <citation type="submission" date="2017-09" db="EMBL/GenBank/DDBJ databases">
        <title>Polyketide synthases of a Diaporthe helianthi virulent isolate.</title>
        <authorList>
            <person name="Baroncelli R."/>
        </authorList>
    </citation>
    <scope>NUCLEOTIDE SEQUENCE [LARGE SCALE GENOMIC DNA]</scope>
    <source>
        <strain evidence="10">7/96</strain>
    </source>
</reference>
<protein>
    <submittedName>
        <fullName evidence="10">Oxidase</fullName>
    </submittedName>
</protein>
<evidence type="ECO:0000256" key="4">
    <source>
        <dbReference type="ARBA" id="ARBA00022723"/>
    </source>
</evidence>
<dbReference type="Gene3D" id="1.10.489.10">
    <property type="entry name" value="Chloroperoxidase-like"/>
    <property type="match status" value="1"/>
</dbReference>
<keyword evidence="2" id="KW-0575">Peroxidase</keyword>
<keyword evidence="4" id="KW-0479">Metal-binding</keyword>
<evidence type="ECO:0000256" key="5">
    <source>
        <dbReference type="ARBA" id="ARBA00023002"/>
    </source>
</evidence>
<dbReference type="InParanoid" id="A0A2P5HNY4"/>
<comment type="similarity">
    <text evidence="7">Belongs to the chloroperoxidase family.</text>
</comment>
<evidence type="ECO:0000313" key="10">
    <source>
        <dbReference type="EMBL" id="POS71959.1"/>
    </source>
</evidence>
<dbReference type="PANTHER" id="PTHR33577">
    <property type="entry name" value="STERIGMATOCYSTIN BIOSYNTHESIS PEROXIDASE STCC-RELATED"/>
    <property type="match status" value="1"/>
</dbReference>
<evidence type="ECO:0000256" key="1">
    <source>
        <dbReference type="ARBA" id="ARBA00001970"/>
    </source>
</evidence>
<dbReference type="OrthoDB" id="407298at2759"/>
<dbReference type="EMBL" id="MAVT02001124">
    <property type="protein sequence ID" value="POS71959.1"/>
    <property type="molecule type" value="Genomic_DNA"/>
</dbReference>
<feature type="chain" id="PRO_5015177967" evidence="8">
    <location>
        <begin position="25"/>
        <end position="454"/>
    </location>
</feature>
<organism evidence="10 11">
    <name type="scientific">Diaporthe helianthi</name>
    <dbReference type="NCBI Taxonomy" id="158607"/>
    <lineage>
        <taxon>Eukaryota</taxon>
        <taxon>Fungi</taxon>
        <taxon>Dikarya</taxon>
        <taxon>Ascomycota</taxon>
        <taxon>Pezizomycotina</taxon>
        <taxon>Sordariomycetes</taxon>
        <taxon>Sordariomycetidae</taxon>
        <taxon>Diaporthales</taxon>
        <taxon>Diaporthaceae</taxon>
        <taxon>Diaporthe</taxon>
    </lineage>
</organism>
<dbReference type="SUPFAM" id="SSF47571">
    <property type="entry name" value="Cloroperoxidase"/>
    <property type="match status" value="1"/>
</dbReference>
<evidence type="ECO:0000256" key="6">
    <source>
        <dbReference type="ARBA" id="ARBA00023004"/>
    </source>
</evidence>
<evidence type="ECO:0000256" key="2">
    <source>
        <dbReference type="ARBA" id="ARBA00022559"/>
    </source>
</evidence>
<keyword evidence="11" id="KW-1185">Reference proteome</keyword>
<dbReference type="InterPro" id="IPR000028">
    <property type="entry name" value="Chloroperoxidase"/>
</dbReference>
<feature type="domain" description="Heme haloperoxidase family profile" evidence="9">
    <location>
        <begin position="77"/>
        <end position="331"/>
    </location>
</feature>
<sequence length="454" mass="48758">MVHRLRAVQACVAAVSVLSPAVDAFPTLDNFAKLIPRYTPGLDDSSAHFAKIQEELFKLREKRLLFDPLTEPIDVTGEHAFVAPDLDAGDQRGPCPGLNALANHNYIPHDGVVGFVDLIDAMNTVYGMGIDLSTLLAIMGTVGVGNPLSPTPGFSIGGAPPDTNLLSSNILGNVLGLLGKPRGLQGSHNWIEGDSSNTRDDLYVTGDAWTMNMTLFKMAYDGAEGDVITMEDLGNRAAARFQESIEINPYFYYGPYTGLFARNAGYAFSGRLLSNHSKEFPGGQLTKDVFKSFFAVTDNQNGEMVYNAGHERIPENWFRTPVDYGLASLNLDLVSWAQQHPELASVGGNTGGVNTFAGVDLDDVTGGLLDATSLLEGNNLCCFALEVVKTFAPNALAPLFQALEVPLQMVSDAVVGPLLDLGCPAFQDLTMEGDDFFTGLSTKYPGAKRSAFML</sequence>
<evidence type="ECO:0000256" key="8">
    <source>
        <dbReference type="SAM" id="SignalP"/>
    </source>
</evidence>
<evidence type="ECO:0000313" key="11">
    <source>
        <dbReference type="Proteomes" id="UP000094444"/>
    </source>
</evidence>
<keyword evidence="5" id="KW-0560">Oxidoreductase</keyword>
<name>A0A2P5HNY4_DIAHE</name>
<dbReference type="Proteomes" id="UP000094444">
    <property type="component" value="Unassembled WGS sequence"/>
</dbReference>